<dbReference type="GO" id="GO:0005524">
    <property type="term" value="F:ATP binding"/>
    <property type="evidence" value="ECO:0007669"/>
    <property type="project" value="UniProtKB-KW"/>
</dbReference>
<dbReference type="GO" id="GO:0006281">
    <property type="term" value="P:DNA repair"/>
    <property type="evidence" value="ECO:0007669"/>
    <property type="project" value="TreeGrafter"/>
</dbReference>
<keyword evidence="1" id="KW-0235">DNA replication</keyword>
<reference evidence="4" key="1">
    <citation type="journal article" date="2020" name="Nature">
        <title>Giant virus diversity and host interactions through global metagenomics.</title>
        <authorList>
            <person name="Schulz F."/>
            <person name="Roux S."/>
            <person name="Paez-Espino D."/>
            <person name="Jungbluth S."/>
            <person name="Walsh D.A."/>
            <person name="Denef V.J."/>
            <person name="McMahon K.D."/>
            <person name="Konstantinidis K.T."/>
            <person name="Eloe-Fadrosh E.A."/>
            <person name="Kyrpides N.C."/>
            <person name="Woyke T."/>
        </authorList>
    </citation>
    <scope>NUCLEOTIDE SEQUENCE</scope>
    <source>
        <strain evidence="4">GVMAG-M-3300027708-20</strain>
    </source>
</reference>
<dbReference type="GO" id="GO:0003689">
    <property type="term" value="F:DNA clamp loader activity"/>
    <property type="evidence" value="ECO:0007669"/>
    <property type="project" value="TreeGrafter"/>
</dbReference>
<keyword evidence="2" id="KW-0547">Nucleotide-binding</keyword>
<protein>
    <submittedName>
        <fullName evidence="4">Uncharacterized protein</fullName>
    </submittedName>
</protein>
<keyword evidence="3" id="KW-0067">ATP-binding</keyword>
<dbReference type="Gene3D" id="3.40.50.300">
    <property type="entry name" value="P-loop containing nucleotide triphosphate hydrolases"/>
    <property type="match status" value="1"/>
</dbReference>
<dbReference type="InterPro" id="IPR050238">
    <property type="entry name" value="DNA_Rep/Repair_Clamp_Loader"/>
</dbReference>
<organism evidence="4">
    <name type="scientific">viral metagenome</name>
    <dbReference type="NCBI Taxonomy" id="1070528"/>
    <lineage>
        <taxon>unclassified sequences</taxon>
        <taxon>metagenomes</taxon>
        <taxon>organismal metagenomes</taxon>
    </lineage>
</organism>
<dbReference type="SUPFAM" id="SSF52540">
    <property type="entry name" value="P-loop containing nucleoside triphosphate hydrolases"/>
    <property type="match status" value="1"/>
</dbReference>
<dbReference type="InterPro" id="IPR027417">
    <property type="entry name" value="P-loop_NTPase"/>
</dbReference>
<evidence type="ECO:0000256" key="2">
    <source>
        <dbReference type="ARBA" id="ARBA00022741"/>
    </source>
</evidence>
<dbReference type="PANTHER" id="PTHR11669">
    <property type="entry name" value="REPLICATION FACTOR C / DNA POLYMERASE III GAMMA-TAU SUBUNIT"/>
    <property type="match status" value="1"/>
</dbReference>
<dbReference type="AlphaFoldDB" id="A0A6C0JJW9"/>
<proteinExistence type="predicted"/>
<dbReference type="GO" id="GO:0005663">
    <property type="term" value="C:DNA replication factor C complex"/>
    <property type="evidence" value="ECO:0007669"/>
    <property type="project" value="TreeGrafter"/>
</dbReference>
<dbReference type="EMBL" id="MN740391">
    <property type="protein sequence ID" value="QHU04078.1"/>
    <property type="molecule type" value="Genomic_DNA"/>
</dbReference>
<name>A0A6C0JJW9_9ZZZZ</name>
<sequence length="278" mass="32910">MYQMQNFLPIHQKITEKLNYFITSNKIPHIIFHGSSGSGKRTIVDQFLNKIYQNDKQKLKSNVMLVNCAHGKGIKFIREELKFFAKTNIQSNNGTLFKTIVLLNADYLTIDAQSALRRCIELFSYNTRFFIIVENKNKLLNPILSRFCEIYVPEYIEEGKLINLHQYSIHKNFNVDLLQDANNDRWIEEKMDYLFTYEIDHSVLVDLANEFYENGISCLDLIRWISNTDKIDDLEKSTICICFDKIKSEYRCEKLLILYIFDFMFLRLEKDVKCILTI</sequence>
<dbReference type="PANTHER" id="PTHR11669:SF20">
    <property type="entry name" value="REPLICATION FACTOR C SUBUNIT 4"/>
    <property type="match status" value="1"/>
</dbReference>
<evidence type="ECO:0000313" key="4">
    <source>
        <dbReference type="EMBL" id="QHU04078.1"/>
    </source>
</evidence>
<dbReference type="GO" id="GO:0006261">
    <property type="term" value="P:DNA-templated DNA replication"/>
    <property type="evidence" value="ECO:0007669"/>
    <property type="project" value="TreeGrafter"/>
</dbReference>
<accession>A0A6C0JJW9</accession>
<evidence type="ECO:0000256" key="3">
    <source>
        <dbReference type="ARBA" id="ARBA00022840"/>
    </source>
</evidence>
<evidence type="ECO:0000256" key="1">
    <source>
        <dbReference type="ARBA" id="ARBA00022705"/>
    </source>
</evidence>